<sequence>MSTTDVPRRTRPSNATTRPSQIMLNAQVKRCTKAQKRADDLALEEAKELKEAKVEIGLKCLAGMQNEMEKEQEEILTKKAVPIWPKPRARKAIKPAHKTVEQMDDGTAGVRKKTVMKKGGKMLIKDAISNMQKKIKEPSSKGEGDKTDGMAHVSNEKDSALLNATSQKFALGGWITNWVSGGTASTVATSDAQVLTQKPTVPAEILDTDDALIGSFADAIDDTLECEAAIVQGKGKLKVASIFEDNSDLKDKSDLEAKATSMQVPSRAHDSDDNLVSSFAEQDQYRYSQEPKTSFTQVDTLRILKWKTMDDDT</sequence>
<keyword evidence="3" id="KW-1185">Reference proteome</keyword>
<gene>
    <name evidence="2" type="ORF">EV702DRAFT_1204663</name>
</gene>
<dbReference type="Proteomes" id="UP000714275">
    <property type="component" value="Unassembled WGS sequence"/>
</dbReference>
<proteinExistence type="predicted"/>
<organism evidence="2 3">
    <name type="scientific">Suillus placidus</name>
    <dbReference type="NCBI Taxonomy" id="48579"/>
    <lineage>
        <taxon>Eukaryota</taxon>
        <taxon>Fungi</taxon>
        <taxon>Dikarya</taxon>
        <taxon>Basidiomycota</taxon>
        <taxon>Agaricomycotina</taxon>
        <taxon>Agaricomycetes</taxon>
        <taxon>Agaricomycetidae</taxon>
        <taxon>Boletales</taxon>
        <taxon>Suillineae</taxon>
        <taxon>Suillaceae</taxon>
        <taxon>Suillus</taxon>
    </lineage>
</organism>
<evidence type="ECO:0000256" key="1">
    <source>
        <dbReference type="SAM" id="MobiDB-lite"/>
    </source>
</evidence>
<accession>A0A9P7CVA7</accession>
<reference evidence="2" key="1">
    <citation type="journal article" date="2020" name="New Phytol.">
        <title>Comparative genomics reveals dynamic genome evolution in host specialist ectomycorrhizal fungi.</title>
        <authorList>
            <person name="Lofgren L.A."/>
            <person name="Nguyen N.H."/>
            <person name="Vilgalys R."/>
            <person name="Ruytinx J."/>
            <person name="Liao H.L."/>
            <person name="Branco S."/>
            <person name="Kuo A."/>
            <person name="LaButti K."/>
            <person name="Lipzen A."/>
            <person name="Andreopoulos W."/>
            <person name="Pangilinan J."/>
            <person name="Riley R."/>
            <person name="Hundley H."/>
            <person name="Na H."/>
            <person name="Barry K."/>
            <person name="Grigoriev I.V."/>
            <person name="Stajich J.E."/>
            <person name="Kennedy P.G."/>
        </authorList>
    </citation>
    <scope>NUCLEOTIDE SEQUENCE</scope>
    <source>
        <strain evidence="2">DOB743</strain>
    </source>
</reference>
<dbReference type="AlphaFoldDB" id="A0A9P7CVA7"/>
<evidence type="ECO:0000313" key="2">
    <source>
        <dbReference type="EMBL" id="KAG1765181.1"/>
    </source>
</evidence>
<evidence type="ECO:0000313" key="3">
    <source>
        <dbReference type="Proteomes" id="UP000714275"/>
    </source>
</evidence>
<comment type="caution">
    <text evidence="2">The sequence shown here is derived from an EMBL/GenBank/DDBJ whole genome shotgun (WGS) entry which is preliminary data.</text>
</comment>
<name>A0A9P7CVA7_9AGAM</name>
<dbReference type="OrthoDB" id="2691865at2759"/>
<protein>
    <submittedName>
        <fullName evidence="2">Uncharacterized protein</fullName>
    </submittedName>
</protein>
<feature type="compositionally biased region" description="Polar residues" evidence="1">
    <location>
        <begin position="12"/>
        <end position="24"/>
    </location>
</feature>
<feature type="region of interest" description="Disordered" evidence="1">
    <location>
        <begin position="1"/>
        <end position="26"/>
    </location>
</feature>
<dbReference type="EMBL" id="JABBWD010000111">
    <property type="protein sequence ID" value="KAG1765181.1"/>
    <property type="molecule type" value="Genomic_DNA"/>
</dbReference>